<dbReference type="RefSeq" id="WP_187465784.1">
    <property type="nucleotide sequence ID" value="NZ_JACSIT010000070.1"/>
</dbReference>
<proteinExistence type="predicted"/>
<protein>
    <submittedName>
        <fullName evidence="1">Uncharacterized protein</fullName>
    </submittedName>
</protein>
<evidence type="ECO:0000313" key="2">
    <source>
        <dbReference type="Proteomes" id="UP000650081"/>
    </source>
</evidence>
<keyword evidence="2" id="KW-1185">Reference proteome</keyword>
<dbReference type="Proteomes" id="UP000650081">
    <property type="component" value="Unassembled WGS sequence"/>
</dbReference>
<dbReference type="EMBL" id="JACSIT010000070">
    <property type="protein sequence ID" value="MBC6993676.1"/>
    <property type="molecule type" value="Genomic_DNA"/>
</dbReference>
<comment type="caution">
    <text evidence="1">The sequence shown here is derived from an EMBL/GenBank/DDBJ whole genome shotgun (WGS) entry which is preliminary data.</text>
</comment>
<organism evidence="1 2">
    <name type="scientific">Neolewinella lacunae</name>
    <dbReference type="NCBI Taxonomy" id="1517758"/>
    <lineage>
        <taxon>Bacteria</taxon>
        <taxon>Pseudomonadati</taxon>
        <taxon>Bacteroidota</taxon>
        <taxon>Saprospiria</taxon>
        <taxon>Saprospirales</taxon>
        <taxon>Lewinellaceae</taxon>
        <taxon>Neolewinella</taxon>
    </lineage>
</organism>
<gene>
    <name evidence="1" type="ORF">H9S92_05865</name>
</gene>
<dbReference type="AlphaFoldDB" id="A0A923PL46"/>
<reference evidence="1" key="1">
    <citation type="submission" date="2020-08" db="EMBL/GenBank/DDBJ databases">
        <title>Lewinella bacteria from marine environments.</title>
        <authorList>
            <person name="Zhong Y."/>
        </authorList>
    </citation>
    <scope>NUCLEOTIDE SEQUENCE</scope>
    <source>
        <strain evidence="1">KCTC 42187</strain>
    </source>
</reference>
<evidence type="ECO:0000313" key="1">
    <source>
        <dbReference type="EMBL" id="MBC6993676.1"/>
    </source>
</evidence>
<name>A0A923PL46_9BACT</name>
<accession>A0A923PL46</accession>
<sequence length="138" mass="15656">MEDFVMLDVPATGLSSNDSNSIVAVISAEQWGEGGGQLHPTTIYFVDVLSCKVIKKIIPGGWGRDIVFNSLAKSWPHASDELLYHFFPEEDFILAKPMPKTQAELQELSRIEYFRMKEQPDKDPKLILQELGYKKIEL</sequence>